<dbReference type="EMBL" id="HBIJ01014050">
    <property type="protein sequence ID" value="CAE0368682.1"/>
    <property type="molecule type" value="Transcribed_RNA"/>
</dbReference>
<name>A0A7S3K083_9STRA</name>
<reference evidence="2" key="1">
    <citation type="submission" date="2021-01" db="EMBL/GenBank/DDBJ databases">
        <authorList>
            <person name="Corre E."/>
            <person name="Pelletier E."/>
            <person name="Niang G."/>
            <person name="Scheremetjew M."/>
            <person name="Finn R."/>
            <person name="Kale V."/>
            <person name="Holt S."/>
            <person name="Cochrane G."/>
            <person name="Meng A."/>
            <person name="Brown T."/>
            <person name="Cohen L."/>
        </authorList>
    </citation>
    <scope>NUCLEOTIDE SEQUENCE</scope>
    <source>
        <strain evidence="2">CCMP1510</strain>
    </source>
</reference>
<protein>
    <recommendedName>
        <fullName evidence="1">WW domain-containing protein</fullName>
    </recommendedName>
</protein>
<proteinExistence type="predicted"/>
<accession>A0A7S3K083</accession>
<evidence type="ECO:0000259" key="1">
    <source>
        <dbReference type="PROSITE" id="PS01159"/>
    </source>
</evidence>
<dbReference type="InterPro" id="IPR001202">
    <property type="entry name" value="WW_dom"/>
</dbReference>
<sequence length="343" mass="38800">MNKNGQQDLGLKWERVLSRSRKKYYWRRGKESQWHCPEAIEFVQTPKTPSNTLVLRIPLAIIHNVLLNQFCDAISVGRFCASCRHSFLLASADDVWFPHRINTLKKGKSCLRIFGQEPSHRTKANMRVDKMGKQVYRQIIDQEIRALLQCSDQNGGNPSLDRILTDLFLTNCARDGLLSVQELQDAASIDISTAIIKPTGILRALRNTRPSIFPTLPPRLFTLLHSIDKLGPNTSPELVLNANQAALSFCVAHSSDIQRCFNVNQADHHLQVALSFSPRLRDAVDNHKISLYQLLRMTPQSRSQYEAKLSASTLSSRIQAAIASRFRAPIVQLNGNPFTSDWF</sequence>
<evidence type="ECO:0000313" key="2">
    <source>
        <dbReference type="EMBL" id="CAE0368682.1"/>
    </source>
</evidence>
<dbReference type="AlphaFoldDB" id="A0A7S3K083"/>
<dbReference type="PROSITE" id="PS01159">
    <property type="entry name" value="WW_DOMAIN_1"/>
    <property type="match status" value="1"/>
</dbReference>
<organism evidence="2">
    <name type="scientific">Aureoumbra lagunensis</name>
    <dbReference type="NCBI Taxonomy" id="44058"/>
    <lineage>
        <taxon>Eukaryota</taxon>
        <taxon>Sar</taxon>
        <taxon>Stramenopiles</taxon>
        <taxon>Ochrophyta</taxon>
        <taxon>Pelagophyceae</taxon>
        <taxon>Pelagomonadales</taxon>
        <taxon>Aureoumbra</taxon>
    </lineage>
</organism>
<gene>
    <name evidence="2" type="ORF">ALAG00032_LOCUS9445</name>
</gene>
<dbReference type="CDD" id="cd00201">
    <property type="entry name" value="WW"/>
    <property type="match status" value="1"/>
</dbReference>
<feature type="domain" description="WW" evidence="1">
    <location>
        <begin position="13"/>
        <end position="37"/>
    </location>
</feature>